<reference evidence="2" key="1">
    <citation type="submission" date="2022-10" db="EMBL/GenBank/DDBJ databases">
        <authorList>
            <person name="Byrne P K."/>
        </authorList>
    </citation>
    <scope>NUCLEOTIDE SEQUENCE</scope>
    <source>
        <strain evidence="2">IFO1815</strain>
    </source>
</reference>
<dbReference type="RefSeq" id="XP_056078487.1">
    <property type="nucleotide sequence ID" value="XM_056224582.1"/>
</dbReference>
<feature type="compositionally biased region" description="Polar residues" evidence="1">
    <location>
        <begin position="1"/>
        <end position="21"/>
    </location>
</feature>
<dbReference type="Proteomes" id="UP001161438">
    <property type="component" value="Chromosome 13"/>
</dbReference>
<feature type="region of interest" description="Disordered" evidence="1">
    <location>
        <begin position="1"/>
        <end position="24"/>
    </location>
</feature>
<proteinExistence type="predicted"/>
<organism evidence="2 3">
    <name type="scientific">Saccharomyces mikatae IFO 1815</name>
    <dbReference type="NCBI Taxonomy" id="226126"/>
    <lineage>
        <taxon>Eukaryota</taxon>
        <taxon>Fungi</taxon>
        <taxon>Dikarya</taxon>
        <taxon>Ascomycota</taxon>
        <taxon>Saccharomycotina</taxon>
        <taxon>Saccharomycetes</taxon>
        <taxon>Saccharomycetales</taxon>
        <taxon>Saccharomycetaceae</taxon>
        <taxon>Saccharomyces</taxon>
    </lineage>
</organism>
<dbReference type="AlphaFoldDB" id="A0AA35IR40"/>
<protein>
    <recommendedName>
        <fullName evidence="4">YML119W-like protein</fullName>
    </recommendedName>
</protein>
<evidence type="ECO:0000256" key="1">
    <source>
        <dbReference type="SAM" id="MobiDB-lite"/>
    </source>
</evidence>
<evidence type="ECO:0000313" key="3">
    <source>
        <dbReference type="Proteomes" id="UP001161438"/>
    </source>
</evidence>
<evidence type="ECO:0000313" key="2">
    <source>
        <dbReference type="EMBL" id="CAI4035367.1"/>
    </source>
</evidence>
<accession>A0AA35IR40</accession>
<dbReference type="GeneID" id="80920241"/>
<evidence type="ECO:0008006" key="4">
    <source>
        <dbReference type="Google" id="ProtNLM"/>
    </source>
</evidence>
<feature type="compositionally biased region" description="Acidic residues" evidence="1">
    <location>
        <begin position="323"/>
        <end position="335"/>
    </location>
</feature>
<dbReference type="EMBL" id="OX365769">
    <property type="protein sequence ID" value="CAI4035367.1"/>
    <property type="molecule type" value="Genomic_DNA"/>
</dbReference>
<name>A0AA35IR40_SACMI</name>
<sequence>MSQSPSVSPRRTLNNKSSYISNGGGLALPPSELKLNQQPILGFQQKATFDSNQQFFYYPESPTKNLRPRFNSTSQINKGFNENRYAGCNNNGNRSSRYANTTGAANVGASSHPHHQSVSHLNTKSLKFNQTKEVNSIKDITFPPRTCTIKRYFTSPIDLSGARKNTSTAPALTNSPIKSKANFNIRKYILPRSVITTYKLSSPVYETIDDISKKVIILLISLKFEKNYHFWQPIQLSVNKKTRISKTLDELCEEQLASTFQQQSQLQNNVKSLKNPSNTNAKQRTGASVALAANESFELSFDGKAMDRSDIFRMVDSFSIAISDDDDDDDDEEDDFQQRSESNRILPAEILSNEPLE</sequence>
<keyword evidence="3" id="KW-1185">Reference proteome</keyword>
<feature type="region of interest" description="Disordered" evidence="1">
    <location>
        <begin position="322"/>
        <end position="357"/>
    </location>
</feature>
<gene>
    <name evidence="2" type="primary">SMKI13G0140</name>
    <name evidence="2" type="ORF">SMKI_13G0140</name>
</gene>